<keyword evidence="3" id="KW-1185">Reference proteome</keyword>
<dbReference type="AlphaFoldDB" id="A0A517RB52"/>
<evidence type="ECO:0000259" key="1">
    <source>
        <dbReference type="PROSITE" id="PS50943"/>
    </source>
</evidence>
<accession>A0A517RB52</accession>
<dbReference type="Proteomes" id="UP000317171">
    <property type="component" value="Chromosome"/>
</dbReference>
<dbReference type="RefSeq" id="WP_145212194.1">
    <property type="nucleotide sequence ID" value="NZ_CP036269.1"/>
</dbReference>
<dbReference type="Gene3D" id="1.10.260.40">
    <property type="entry name" value="lambda repressor-like DNA-binding domains"/>
    <property type="match status" value="1"/>
</dbReference>
<name>A0A517RB52_9PLAN</name>
<dbReference type="Pfam" id="PF01381">
    <property type="entry name" value="HTH_3"/>
    <property type="match status" value="1"/>
</dbReference>
<dbReference type="GO" id="GO:0003677">
    <property type="term" value="F:DNA binding"/>
    <property type="evidence" value="ECO:0007669"/>
    <property type="project" value="InterPro"/>
</dbReference>
<evidence type="ECO:0000313" key="2">
    <source>
        <dbReference type="EMBL" id="QDT41115.1"/>
    </source>
</evidence>
<dbReference type="InterPro" id="IPR010982">
    <property type="entry name" value="Lambda_DNA-bd_dom_sf"/>
</dbReference>
<dbReference type="PROSITE" id="PS50943">
    <property type="entry name" value="HTH_CROC1"/>
    <property type="match status" value="1"/>
</dbReference>
<sequence>MVSDTEAKAIVSANLTRLLDEQGHSRYWLSKQTGDDQSKISRIISLESIPSAGFLMRAADALDVSLDEIMKENAIA</sequence>
<gene>
    <name evidence="2" type="ORF">Pan241w_11740</name>
</gene>
<dbReference type="EMBL" id="CP036269">
    <property type="protein sequence ID" value="QDT41115.1"/>
    <property type="molecule type" value="Genomic_DNA"/>
</dbReference>
<feature type="domain" description="HTH cro/C1-type" evidence="1">
    <location>
        <begin position="29"/>
        <end position="69"/>
    </location>
</feature>
<dbReference type="KEGG" id="gaz:Pan241w_11740"/>
<dbReference type="SUPFAM" id="SSF47413">
    <property type="entry name" value="lambda repressor-like DNA-binding domains"/>
    <property type="match status" value="1"/>
</dbReference>
<dbReference type="InterPro" id="IPR001387">
    <property type="entry name" value="Cro/C1-type_HTH"/>
</dbReference>
<proteinExistence type="predicted"/>
<dbReference type="SMART" id="SM00530">
    <property type="entry name" value="HTH_XRE"/>
    <property type="match status" value="1"/>
</dbReference>
<organism evidence="2 3">
    <name type="scientific">Gimesia alba</name>
    <dbReference type="NCBI Taxonomy" id="2527973"/>
    <lineage>
        <taxon>Bacteria</taxon>
        <taxon>Pseudomonadati</taxon>
        <taxon>Planctomycetota</taxon>
        <taxon>Planctomycetia</taxon>
        <taxon>Planctomycetales</taxon>
        <taxon>Planctomycetaceae</taxon>
        <taxon>Gimesia</taxon>
    </lineage>
</organism>
<reference evidence="2 3" key="1">
    <citation type="submission" date="2019-02" db="EMBL/GenBank/DDBJ databases">
        <title>Deep-cultivation of Planctomycetes and their phenomic and genomic characterization uncovers novel biology.</title>
        <authorList>
            <person name="Wiegand S."/>
            <person name="Jogler M."/>
            <person name="Boedeker C."/>
            <person name="Pinto D."/>
            <person name="Vollmers J."/>
            <person name="Rivas-Marin E."/>
            <person name="Kohn T."/>
            <person name="Peeters S.H."/>
            <person name="Heuer A."/>
            <person name="Rast P."/>
            <person name="Oberbeckmann S."/>
            <person name="Bunk B."/>
            <person name="Jeske O."/>
            <person name="Meyerdierks A."/>
            <person name="Storesund J.E."/>
            <person name="Kallscheuer N."/>
            <person name="Luecker S."/>
            <person name="Lage O.M."/>
            <person name="Pohl T."/>
            <person name="Merkel B.J."/>
            <person name="Hornburger P."/>
            <person name="Mueller R.-W."/>
            <person name="Bruemmer F."/>
            <person name="Labrenz M."/>
            <person name="Spormann A.M."/>
            <person name="Op den Camp H."/>
            <person name="Overmann J."/>
            <person name="Amann R."/>
            <person name="Jetten M.S.M."/>
            <person name="Mascher T."/>
            <person name="Medema M.H."/>
            <person name="Devos D.P."/>
            <person name="Kaster A.-K."/>
            <person name="Ovreas L."/>
            <person name="Rohde M."/>
            <person name="Galperin M.Y."/>
            <person name="Jogler C."/>
        </authorList>
    </citation>
    <scope>NUCLEOTIDE SEQUENCE [LARGE SCALE GENOMIC DNA]</scope>
    <source>
        <strain evidence="2 3">Pan241w</strain>
    </source>
</reference>
<dbReference type="CDD" id="cd00093">
    <property type="entry name" value="HTH_XRE"/>
    <property type="match status" value="1"/>
</dbReference>
<evidence type="ECO:0000313" key="3">
    <source>
        <dbReference type="Proteomes" id="UP000317171"/>
    </source>
</evidence>
<protein>
    <recommendedName>
        <fullName evidence="1">HTH cro/C1-type domain-containing protein</fullName>
    </recommendedName>
</protein>